<evidence type="ECO:0000256" key="1">
    <source>
        <dbReference type="SAM" id="MobiDB-lite"/>
    </source>
</evidence>
<feature type="region of interest" description="Disordered" evidence="1">
    <location>
        <begin position="111"/>
        <end position="211"/>
    </location>
</feature>
<feature type="region of interest" description="Disordered" evidence="1">
    <location>
        <begin position="20"/>
        <end position="60"/>
    </location>
</feature>
<name>A0ABN9SPK1_9DINO</name>
<proteinExistence type="predicted"/>
<dbReference type="Proteomes" id="UP001189429">
    <property type="component" value="Unassembled WGS sequence"/>
</dbReference>
<feature type="compositionally biased region" description="Low complexity" evidence="1">
    <location>
        <begin position="171"/>
        <end position="188"/>
    </location>
</feature>
<reference evidence="2" key="1">
    <citation type="submission" date="2023-10" db="EMBL/GenBank/DDBJ databases">
        <authorList>
            <person name="Chen Y."/>
            <person name="Shah S."/>
            <person name="Dougan E. K."/>
            <person name="Thang M."/>
            <person name="Chan C."/>
        </authorList>
    </citation>
    <scope>NUCLEOTIDE SEQUENCE [LARGE SCALE GENOMIC DNA]</scope>
</reference>
<comment type="caution">
    <text evidence="2">The sequence shown here is derived from an EMBL/GenBank/DDBJ whole genome shotgun (WGS) entry which is preliminary data.</text>
</comment>
<dbReference type="EMBL" id="CAUYUJ010012351">
    <property type="protein sequence ID" value="CAK0833807.1"/>
    <property type="molecule type" value="Genomic_DNA"/>
</dbReference>
<evidence type="ECO:0000313" key="2">
    <source>
        <dbReference type="EMBL" id="CAK0833807.1"/>
    </source>
</evidence>
<gene>
    <name evidence="2" type="ORF">PCOR1329_LOCUS31392</name>
</gene>
<evidence type="ECO:0000313" key="3">
    <source>
        <dbReference type="Proteomes" id="UP001189429"/>
    </source>
</evidence>
<protein>
    <submittedName>
        <fullName evidence="2">Uncharacterized protein</fullName>
    </submittedName>
</protein>
<feature type="non-terminal residue" evidence="2">
    <location>
        <position position="1"/>
    </location>
</feature>
<organism evidence="2 3">
    <name type="scientific">Prorocentrum cordatum</name>
    <dbReference type="NCBI Taxonomy" id="2364126"/>
    <lineage>
        <taxon>Eukaryota</taxon>
        <taxon>Sar</taxon>
        <taxon>Alveolata</taxon>
        <taxon>Dinophyceae</taxon>
        <taxon>Prorocentrales</taxon>
        <taxon>Prorocentraceae</taxon>
        <taxon>Prorocentrum</taxon>
    </lineage>
</organism>
<sequence>SSSSSSSCWSPQHVCPRALCPQEPSELGGPGLRIRGRRPSPIGRRSRAQVSNAMAAPRRASRLLSDAEKHFRTTFPEKHFRTTSLCDLKNGVLWGRPPLLEEELCLLETPAEPVPDALQRPSEPKPEAAGVPPDADADGDHAPRASSGEPRSWAGPAVLSLRAARSGLPQDGSAAADASVGAAESLAPVAPPSPPPRATFRSGARSYRAAR</sequence>
<keyword evidence="3" id="KW-1185">Reference proteome</keyword>
<accession>A0ABN9SPK1</accession>